<proteinExistence type="predicted"/>
<name>A0A9J6GQQ3_HAELO</name>
<dbReference type="Pfam" id="PF12330">
    <property type="entry name" value="Haspin_kinase"/>
    <property type="match status" value="1"/>
</dbReference>
<evidence type="ECO:0000313" key="3">
    <source>
        <dbReference type="Proteomes" id="UP000821853"/>
    </source>
</evidence>
<evidence type="ECO:0000256" key="1">
    <source>
        <dbReference type="SAM" id="MobiDB-lite"/>
    </source>
</evidence>
<dbReference type="EMBL" id="JABSTR010000008">
    <property type="protein sequence ID" value="KAH9377682.1"/>
    <property type="molecule type" value="Genomic_DNA"/>
</dbReference>
<organism evidence="2 3">
    <name type="scientific">Haemaphysalis longicornis</name>
    <name type="common">Bush tick</name>
    <dbReference type="NCBI Taxonomy" id="44386"/>
    <lineage>
        <taxon>Eukaryota</taxon>
        <taxon>Metazoa</taxon>
        <taxon>Ecdysozoa</taxon>
        <taxon>Arthropoda</taxon>
        <taxon>Chelicerata</taxon>
        <taxon>Arachnida</taxon>
        <taxon>Acari</taxon>
        <taxon>Parasitiformes</taxon>
        <taxon>Ixodida</taxon>
        <taxon>Ixodoidea</taxon>
        <taxon>Ixodidae</taxon>
        <taxon>Haemaphysalinae</taxon>
        <taxon>Haemaphysalis</taxon>
    </lineage>
</organism>
<comment type="caution">
    <text evidence="2">The sequence shown here is derived from an EMBL/GenBank/DDBJ whole genome shotgun (WGS) entry which is preliminary data.</text>
</comment>
<dbReference type="AlphaFoldDB" id="A0A9J6GQQ3"/>
<dbReference type="Proteomes" id="UP000821853">
    <property type="component" value="Unassembled WGS sequence"/>
</dbReference>
<dbReference type="Gene3D" id="1.10.510.10">
    <property type="entry name" value="Transferase(Phosphotransferase) domain 1"/>
    <property type="match status" value="1"/>
</dbReference>
<feature type="region of interest" description="Disordered" evidence="1">
    <location>
        <begin position="126"/>
        <end position="155"/>
    </location>
</feature>
<accession>A0A9J6GQQ3</accession>
<feature type="compositionally biased region" description="Basic and acidic residues" evidence="1">
    <location>
        <begin position="146"/>
        <end position="155"/>
    </location>
</feature>
<dbReference type="VEuPathDB" id="VectorBase:HLOH_045028"/>
<dbReference type="OrthoDB" id="21018at2759"/>
<gene>
    <name evidence="2" type="ORF">HPB48_000675</name>
</gene>
<sequence>MRMRNYNCVYKEKTAIYLTMERIIKDRWDVFHPETNARWLAYLCGHLSDYLTVPNPTGDWQRKLELLALMQRDLHRFRSADEFVWKYINKIGHIHTGHDYQPHRWGSDRPVGLPFLSTIRNILRLRGRDPKSDGPSSLGTPAVEDSAERPRGRDA</sequence>
<protein>
    <submittedName>
        <fullName evidence="2">Uncharacterized protein</fullName>
    </submittedName>
</protein>
<keyword evidence="3" id="KW-1185">Reference proteome</keyword>
<evidence type="ECO:0000313" key="2">
    <source>
        <dbReference type="EMBL" id="KAH9377682.1"/>
    </source>
</evidence>
<reference evidence="2 3" key="1">
    <citation type="journal article" date="2020" name="Cell">
        <title>Large-Scale Comparative Analyses of Tick Genomes Elucidate Their Genetic Diversity and Vector Capacities.</title>
        <authorList>
            <consortium name="Tick Genome and Microbiome Consortium (TIGMIC)"/>
            <person name="Jia N."/>
            <person name="Wang J."/>
            <person name="Shi W."/>
            <person name="Du L."/>
            <person name="Sun Y."/>
            <person name="Zhan W."/>
            <person name="Jiang J.F."/>
            <person name="Wang Q."/>
            <person name="Zhang B."/>
            <person name="Ji P."/>
            <person name="Bell-Sakyi L."/>
            <person name="Cui X.M."/>
            <person name="Yuan T.T."/>
            <person name="Jiang B.G."/>
            <person name="Yang W.F."/>
            <person name="Lam T.T."/>
            <person name="Chang Q.C."/>
            <person name="Ding S.J."/>
            <person name="Wang X.J."/>
            <person name="Zhu J.G."/>
            <person name="Ruan X.D."/>
            <person name="Zhao L."/>
            <person name="Wei J.T."/>
            <person name="Ye R.Z."/>
            <person name="Que T.C."/>
            <person name="Du C.H."/>
            <person name="Zhou Y.H."/>
            <person name="Cheng J.X."/>
            <person name="Dai P.F."/>
            <person name="Guo W.B."/>
            <person name="Han X.H."/>
            <person name="Huang E.J."/>
            <person name="Li L.F."/>
            <person name="Wei W."/>
            <person name="Gao Y.C."/>
            <person name="Liu J.Z."/>
            <person name="Shao H.Z."/>
            <person name="Wang X."/>
            <person name="Wang C.C."/>
            <person name="Yang T.C."/>
            <person name="Huo Q.B."/>
            <person name="Li W."/>
            <person name="Chen H.Y."/>
            <person name="Chen S.E."/>
            <person name="Zhou L.G."/>
            <person name="Ni X.B."/>
            <person name="Tian J.H."/>
            <person name="Sheng Y."/>
            <person name="Liu T."/>
            <person name="Pan Y.S."/>
            <person name="Xia L.Y."/>
            <person name="Li J."/>
            <person name="Zhao F."/>
            <person name="Cao W.C."/>
        </authorList>
    </citation>
    <scope>NUCLEOTIDE SEQUENCE [LARGE SCALE GENOMIC DNA]</scope>
    <source>
        <strain evidence="2">HaeL-2018</strain>
    </source>
</reference>